<accession>A0A2N5THV6</accession>
<evidence type="ECO:0000313" key="5">
    <source>
        <dbReference type="EMBL" id="PLW13666.1"/>
    </source>
</evidence>
<dbReference type="EMBL" id="PGCI01001132">
    <property type="protein sequence ID" value="PLW07415.1"/>
    <property type="molecule type" value="Genomic_DNA"/>
</dbReference>
<dbReference type="EMBL" id="PGCI01000844">
    <property type="protein sequence ID" value="PLW13666.1"/>
    <property type="molecule type" value="Genomic_DNA"/>
</dbReference>
<dbReference type="Proteomes" id="UP000235392">
    <property type="component" value="Unassembled WGS sequence"/>
</dbReference>
<dbReference type="EMBL" id="PGCI01000899">
    <property type="protein sequence ID" value="PLW12051.1"/>
    <property type="molecule type" value="Genomic_DNA"/>
</dbReference>
<name>A0A2N5THV6_9BASI</name>
<feature type="region of interest" description="Disordered" evidence="1">
    <location>
        <begin position="33"/>
        <end position="58"/>
    </location>
</feature>
<evidence type="ECO:0000313" key="8">
    <source>
        <dbReference type="EMBL" id="PLW48955.1"/>
    </source>
</evidence>
<evidence type="ECO:0000313" key="3">
    <source>
        <dbReference type="EMBL" id="PLW07415.1"/>
    </source>
</evidence>
<evidence type="ECO:0000256" key="2">
    <source>
        <dbReference type="SAM" id="SignalP"/>
    </source>
</evidence>
<proteinExistence type="predicted"/>
<gene>
    <name evidence="8" type="ORF">PCANC_10702</name>
    <name evidence="6" type="ORF">PCANC_26757</name>
    <name evidence="7" type="ORF">PCASD_10879</name>
    <name evidence="5" type="ORF">PCASD_23396</name>
    <name evidence="4" type="ORF">PCASD_23735</name>
    <name evidence="3" type="ORF">PCASD_24870</name>
</gene>
<comment type="caution">
    <text evidence="6">The sequence shown here is derived from an EMBL/GenBank/DDBJ whole genome shotgun (WGS) entry which is preliminary data.</text>
</comment>
<dbReference type="EMBL" id="PGCJ01000650">
    <property type="protein sequence ID" value="PLW25086.1"/>
    <property type="molecule type" value="Genomic_DNA"/>
</dbReference>
<dbReference type="Proteomes" id="UP000235388">
    <property type="component" value="Unassembled WGS sequence"/>
</dbReference>
<dbReference type="EMBL" id="PGCJ01000099">
    <property type="protein sequence ID" value="PLW48955.1"/>
    <property type="molecule type" value="Genomic_DNA"/>
</dbReference>
<protein>
    <submittedName>
        <fullName evidence="6">Uncharacterized protein</fullName>
    </submittedName>
</protein>
<keyword evidence="2" id="KW-0732">Signal</keyword>
<feature type="signal peptide" evidence="2">
    <location>
        <begin position="1"/>
        <end position="17"/>
    </location>
</feature>
<sequence>MRSFVYIASFMVAAAAATPVELQARSLIAGSSSSNQGAQSQDSFNAGPGGISQSHSASSFSNQQSSLIVQGFQPLLGLINQVQGSISSGVVSQSVASSFVNQFVSQFQPLLGQLNNCGCAGSPAVVSSFNSLFSSLYQVMQTFQSSLGNGFGQVVLPFQQLVSGFQSFNQQYQQSSSFNSISQAINPLFNFLQPFVPGFGNIVSSQSSSGQSSFSRSSSNVGPWGAAQSSASGSSSYQQSSQIVQGIQPIIGLVGQLQGMIGSNSISQSVASSYISQIASQLQPVLNGFANCGCINSPNVAPLITNLFGQLTQVFQSFQSSYGSSFASIVNPFQGLLGSFQTFAQQSQQSSASSTFSQTFNPLIQVLQGAIPGYGNLLVN</sequence>
<feature type="chain" id="PRO_5015083735" evidence="2">
    <location>
        <begin position="18"/>
        <end position="380"/>
    </location>
</feature>
<reference evidence="9 10" key="1">
    <citation type="submission" date="2017-11" db="EMBL/GenBank/DDBJ databases">
        <title>De novo assembly and phasing of dikaryotic genomes from two isolates of Puccinia coronata f. sp. avenae, the causal agent of oat crown rust.</title>
        <authorList>
            <person name="Miller M.E."/>
            <person name="Zhang Y."/>
            <person name="Omidvar V."/>
            <person name="Sperschneider J."/>
            <person name="Schwessinger B."/>
            <person name="Raley C."/>
            <person name="Palmer J.M."/>
            <person name="Garnica D."/>
            <person name="Upadhyaya N."/>
            <person name="Rathjen J."/>
            <person name="Taylor J.M."/>
            <person name="Park R.F."/>
            <person name="Dodds P.N."/>
            <person name="Hirsch C.D."/>
            <person name="Kianian S.F."/>
            <person name="Figueroa M."/>
        </authorList>
    </citation>
    <scope>NUCLEOTIDE SEQUENCE [LARGE SCALE GENOMIC DNA]</scope>
    <source>
        <strain evidence="6">12NC29</strain>
        <strain evidence="3">12SD80</strain>
    </source>
</reference>
<dbReference type="AlphaFoldDB" id="A0A2N5THV6"/>
<evidence type="ECO:0000256" key="1">
    <source>
        <dbReference type="SAM" id="MobiDB-lite"/>
    </source>
</evidence>
<evidence type="ECO:0000313" key="9">
    <source>
        <dbReference type="Proteomes" id="UP000235388"/>
    </source>
</evidence>
<evidence type="ECO:0000313" key="6">
    <source>
        <dbReference type="EMBL" id="PLW25086.1"/>
    </source>
</evidence>
<feature type="compositionally biased region" description="Low complexity" evidence="1">
    <location>
        <begin position="33"/>
        <end position="43"/>
    </location>
</feature>
<evidence type="ECO:0000313" key="10">
    <source>
        <dbReference type="Proteomes" id="UP000235392"/>
    </source>
</evidence>
<organism evidence="6 9">
    <name type="scientific">Puccinia coronata f. sp. avenae</name>
    <dbReference type="NCBI Taxonomy" id="200324"/>
    <lineage>
        <taxon>Eukaryota</taxon>
        <taxon>Fungi</taxon>
        <taxon>Dikarya</taxon>
        <taxon>Basidiomycota</taxon>
        <taxon>Pucciniomycotina</taxon>
        <taxon>Pucciniomycetes</taxon>
        <taxon>Pucciniales</taxon>
        <taxon>Pucciniaceae</taxon>
        <taxon>Puccinia</taxon>
    </lineage>
</organism>
<dbReference type="EMBL" id="PGCI01000091">
    <property type="protein sequence ID" value="PLW41276.1"/>
    <property type="molecule type" value="Genomic_DNA"/>
</dbReference>
<evidence type="ECO:0000313" key="4">
    <source>
        <dbReference type="EMBL" id="PLW12051.1"/>
    </source>
</evidence>
<keyword evidence="9" id="KW-1185">Reference proteome</keyword>
<evidence type="ECO:0000313" key="7">
    <source>
        <dbReference type="EMBL" id="PLW41276.1"/>
    </source>
</evidence>